<evidence type="ECO:0000256" key="1">
    <source>
        <dbReference type="ARBA" id="ARBA00000085"/>
    </source>
</evidence>
<keyword evidence="5 7" id="KW-0418">Kinase</keyword>
<dbReference type="SUPFAM" id="SSF55874">
    <property type="entry name" value="ATPase domain of HSP90 chaperone/DNA topoisomerase II/histidine kinase"/>
    <property type="match status" value="1"/>
</dbReference>
<dbReference type="PANTHER" id="PTHR45436">
    <property type="entry name" value="SENSOR HISTIDINE KINASE YKOH"/>
    <property type="match status" value="1"/>
</dbReference>
<dbReference type="Proteomes" id="UP000733379">
    <property type="component" value="Unassembled WGS sequence"/>
</dbReference>
<dbReference type="InterPro" id="IPR036890">
    <property type="entry name" value="HATPase_C_sf"/>
</dbReference>
<sequence>MNQSTAVTISWTLAGVLLVAVVAAVYAAFYAAQQHARAEAAARELRSREDELEYFVTSTMNFAAEAGRHAEAQVDLPAGAERFPRLLRGLAERYIGDLRAMQAETRERVRREADYETQQAVSRAEAAGRAEVEAARAEVDKARSDVQSTSQEVTSAAVRSFGTSVVSLGADVGQVLSEALRRHRSDDVYETLTIIDHNVQQMIRQAQSYVIVCGGLPGRRWPQQSLTDIVGGAIGRVRDYTRVRSGQLERTVISRAVEPLVHTLATLLDNGLRYSPPTSFVDIGFQEGHHGVTVIIDDAGVRMNAEQMEEARQVLAGERAIDIHQLGPAPRVGLPGVAALARRYGFSVYVDGPNAYGGMRAMVFVPESLLTERPSADSIAPAVSPPTAVPSVAPMMPTVSAVAPVEPVAPQPITPAPMPQPEPIREPVPMLEPVSVHDSSSTRDSEPGLDSVPFQENEPVIKQEPMTTSTVSDITPGGLPRRRRRTVSVSSVSRLSAGPESDSAALPHPEIADAWHRGSQSGRAAYDEHTEGMTS</sequence>
<keyword evidence="3" id="KW-0597">Phosphoprotein</keyword>
<feature type="compositionally biased region" description="Basic and acidic residues" evidence="6">
    <location>
        <begin position="525"/>
        <end position="535"/>
    </location>
</feature>
<evidence type="ECO:0000256" key="4">
    <source>
        <dbReference type="ARBA" id="ARBA00022679"/>
    </source>
</evidence>
<evidence type="ECO:0000256" key="5">
    <source>
        <dbReference type="ARBA" id="ARBA00022777"/>
    </source>
</evidence>
<dbReference type="EC" id="2.7.13.3" evidence="2"/>
<keyword evidence="4" id="KW-0808">Transferase</keyword>
<dbReference type="PANTHER" id="PTHR45436:SF5">
    <property type="entry name" value="SENSOR HISTIDINE KINASE TRCS"/>
    <property type="match status" value="1"/>
</dbReference>
<comment type="catalytic activity">
    <reaction evidence="1">
        <text>ATP + protein L-histidine = ADP + protein N-phospho-L-histidine.</text>
        <dbReference type="EC" id="2.7.13.3"/>
    </reaction>
</comment>
<keyword evidence="8" id="KW-1185">Reference proteome</keyword>
<dbReference type="EMBL" id="JAHKNI010000006">
    <property type="protein sequence ID" value="MBU3063674.1"/>
    <property type="molecule type" value="Genomic_DNA"/>
</dbReference>
<dbReference type="InterPro" id="IPR050428">
    <property type="entry name" value="TCS_sensor_his_kinase"/>
</dbReference>
<evidence type="ECO:0000256" key="2">
    <source>
        <dbReference type="ARBA" id="ARBA00012438"/>
    </source>
</evidence>
<reference evidence="7 8" key="1">
    <citation type="submission" date="2021-06" db="EMBL/GenBank/DDBJ databases">
        <title>Actinomycetes sequencing.</title>
        <authorList>
            <person name="Shan Q."/>
        </authorList>
    </citation>
    <scope>NUCLEOTIDE SEQUENCE [LARGE SCALE GENOMIC DNA]</scope>
    <source>
        <strain evidence="7 8">NEAU-G5</strain>
    </source>
</reference>
<comment type="caution">
    <text evidence="7">The sequence shown here is derived from an EMBL/GenBank/DDBJ whole genome shotgun (WGS) entry which is preliminary data.</text>
</comment>
<gene>
    <name evidence="7" type="ORF">KO481_19330</name>
</gene>
<proteinExistence type="predicted"/>
<feature type="compositionally biased region" description="Low complexity" evidence="6">
    <location>
        <begin position="487"/>
        <end position="496"/>
    </location>
</feature>
<evidence type="ECO:0000256" key="3">
    <source>
        <dbReference type="ARBA" id="ARBA00022553"/>
    </source>
</evidence>
<evidence type="ECO:0000313" key="8">
    <source>
        <dbReference type="Proteomes" id="UP000733379"/>
    </source>
</evidence>
<feature type="region of interest" description="Disordered" evidence="6">
    <location>
        <begin position="434"/>
        <end position="535"/>
    </location>
</feature>
<organism evidence="7 8">
    <name type="scientific">Nocardia albiluteola</name>
    <dbReference type="NCBI Taxonomy" id="2842303"/>
    <lineage>
        <taxon>Bacteria</taxon>
        <taxon>Bacillati</taxon>
        <taxon>Actinomycetota</taxon>
        <taxon>Actinomycetes</taxon>
        <taxon>Mycobacteriales</taxon>
        <taxon>Nocardiaceae</taxon>
        <taxon>Nocardia</taxon>
    </lineage>
</organism>
<dbReference type="GO" id="GO:0016301">
    <property type="term" value="F:kinase activity"/>
    <property type="evidence" value="ECO:0007669"/>
    <property type="project" value="UniProtKB-KW"/>
</dbReference>
<dbReference type="Gene3D" id="3.30.565.10">
    <property type="entry name" value="Histidine kinase-like ATPase, C-terminal domain"/>
    <property type="match status" value="1"/>
</dbReference>
<evidence type="ECO:0000256" key="6">
    <source>
        <dbReference type="SAM" id="MobiDB-lite"/>
    </source>
</evidence>
<evidence type="ECO:0000313" key="7">
    <source>
        <dbReference type="EMBL" id="MBU3063674.1"/>
    </source>
</evidence>
<accession>A0ABS6B367</accession>
<name>A0ABS6B367_9NOCA</name>
<protein>
    <recommendedName>
        <fullName evidence="2">histidine kinase</fullName>
        <ecNumber evidence="2">2.7.13.3</ecNumber>
    </recommendedName>
</protein>